<proteinExistence type="predicted"/>
<dbReference type="Proteomes" id="UP000230935">
    <property type="component" value="Unassembled WGS sequence"/>
</dbReference>
<keyword evidence="1" id="KW-1133">Transmembrane helix</keyword>
<evidence type="ECO:0008006" key="4">
    <source>
        <dbReference type="Google" id="ProtNLM"/>
    </source>
</evidence>
<sequence>MRAKKRYNFKDNHGGYIAMISLLIISAVILSIGLSVNSRSAEELSMGFAASRAHMAKTLAEACLEDALLKLRLDFNSYSDSLVINGNTCIINAVVTAPTAVVTVSGTVQEYTQQISTSLGNSSGTLEITNRQ</sequence>
<organism evidence="2 3">
    <name type="scientific">Candidatus Buchananbacteria bacterium CG10_big_fil_rev_8_21_14_0_10_42_9</name>
    <dbReference type="NCBI Taxonomy" id="1974526"/>
    <lineage>
        <taxon>Bacteria</taxon>
        <taxon>Candidatus Buchananiibacteriota</taxon>
    </lineage>
</organism>
<comment type="caution">
    <text evidence="2">The sequence shown here is derived from an EMBL/GenBank/DDBJ whole genome shotgun (WGS) entry which is preliminary data.</text>
</comment>
<evidence type="ECO:0000313" key="3">
    <source>
        <dbReference type="Proteomes" id="UP000230935"/>
    </source>
</evidence>
<protein>
    <recommendedName>
        <fullName evidence="4">Type 4 fimbrial biogenesis protein PilX N-terminal domain-containing protein</fullName>
    </recommendedName>
</protein>
<evidence type="ECO:0000313" key="2">
    <source>
        <dbReference type="EMBL" id="PIS04601.1"/>
    </source>
</evidence>
<accession>A0A2H0W277</accession>
<feature type="transmembrane region" description="Helical" evidence="1">
    <location>
        <begin position="16"/>
        <end position="36"/>
    </location>
</feature>
<gene>
    <name evidence="2" type="ORF">COT81_05655</name>
</gene>
<dbReference type="AlphaFoldDB" id="A0A2H0W277"/>
<dbReference type="EMBL" id="PEZZ01000048">
    <property type="protein sequence ID" value="PIS04601.1"/>
    <property type="molecule type" value="Genomic_DNA"/>
</dbReference>
<reference evidence="3" key="1">
    <citation type="submission" date="2017-09" db="EMBL/GenBank/DDBJ databases">
        <title>Depth-based differentiation of microbial function through sediment-hosted aquifers and enrichment of novel symbionts in the deep terrestrial subsurface.</title>
        <authorList>
            <person name="Probst A.J."/>
            <person name="Ladd B."/>
            <person name="Jarett J.K."/>
            <person name="Geller-Mcgrath D.E."/>
            <person name="Sieber C.M.K."/>
            <person name="Emerson J.B."/>
            <person name="Anantharaman K."/>
            <person name="Thomas B.C."/>
            <person name="Malmstrom R."/>
            <person name="Stieglmeier M."/>
            <person name="Klingl A."/>
            <person name="Woyke T."/>
            <person name="Ryan C.M."/>
            <person name="Banfield J.F."/>
        </authorList>
    </citation>
    <scope>NUCLEOTIDE SEQUENCE [LARGE SCALE GENOMIC DNA]</scope>
</reference>
<name>A0A2H0W277_9BACT</name>
<evidence type="ECO:0000256" key="1">
    <source>
        <dbReference type="SAM" id="Phobius"/>
    </source>
</evidence>
<keyword evidence="1" id="KW-0812">Transmembrane</keyword>
<keyword evidence="1" id="KW-0472">Membrane</keyword>